<dbReference type="EMBL" id="NMSH01000004">
    <property type="protein sequence ID" value="PAR22261.1"/>
    <property type="molecule type" value="Genomic_DNA"/>
</dbReference>
<dbReference type="SUPFAM" id="SSF103473">
    <property type="entry name" value="MFS general substrate transporter"/>
    <property type="match status" value="1"/>
</dbReference>
<dbReference type="AlphaFoldDB" id="A0A271VW18"/>
<feature type="transmembrane region" description="Helical" evidence="9">
    <location>
        <begin position="364"/>
        <end position="385"/>
    </location>
</feature>
<organism evidence="11 12">
    <name type="scientific">Vibrio metoecus</name>
    <dbReference type="NCBI Taxonomy" id="1481663"/>
    <lineage>
        <taxon>Bacteria</taxon>
        <taxon>Pseudomonadati</taxon>
        <taxon>Pseudomonadota</taxon>
        <taxon>Gammaproteobacteria</taxon>
        <taxon>Vibrionales</taxon>
        <taxon>Vibrionaceae</taxon>
        <taxon>Vibrio</taxon>
    </lineage>
</organism>
<proteinExistence type="inferred from homology"/>
<evidence type="ECO:0000256" key="1">
    <source>
        <dbReference type="ARBA" id="ARBA00004651"/>
    </source>
</evidence>
<feature type="transmembrane region" description="Helical" evidence="9">
    <location>
        <begin position="247"/>
        <end position="267"/>
    </location>
</feature>
<dbReference type="GO" id="GO:0022857">
    <property type="term" value="F:transmembrane transporter activity"/>
    <property type="evidence" value="ECO:0007669"/>
    <property type="project" value="InterPro"/>
</dbReference>
<dbReference type="PANTHER" id="PTHR23535">
    <property type="entry name" value="SUGAR EFFLUX TRANSPORTER A-RELATED"/>
    <property type="match status" value="1"/>
</dbReference>
<keyword evidence="3" id="KW-0813">Transport</keyword>
<dbReference type="Gene3D" id="1.20.1250.20">
    <property type="entry name" value="MFS general substrate transporter like domains"/>
    <property type="match status" value="2"/>
</dbReference>
<comment type="subcellular location">
    <subcellularLocation>
        <location evidence="1">Cell membrane</location>
        <topology evidence="1">Multi-pass membrane protein</topology>
    </subcellularLocation>
</comment>
<sequence>MYRDKTALLFIMSTLVTGLCGAFFYPLSSLFIVEALGASPMQLSLYMVMAVVSSVIVSQWLARQSDRDWQRKTILLVALLCYLITVVSFMFIRSYSLAIMVVVLFASVSGASFGQLFALGREYADRHLTDKTTFLSTMRAGIAIAWVFGPPAAFMLKASFGFSAAFAVSAAIVSLAIVLIARYLPAGEKTAVIQPDGTQVDLRKYSTRKRALIVLYCVTLVCTFGANNLYITSMPLYLSRELMVPEHWLGLLFGTAALCEIPVMLMAGKLAQRWGTNKLLMLGITCGMLFYGVMLTHTGFIAMMAAQVLNGFFIGVCATLGMVVLQDMMQDRLGTASTLFSSMLSISTLVASLSVGVVGEFYNYFSTLYVSFTGAFSALILLTLFSQLQRKSVLVESATDEVSVG</sequence>
<feature type="transmembrane region" description="Helical" evidence="9">
    <location>
        <begin position="45"/>
        <end position="62"/>
    </location>
</feature>
<feature type="transmembrane region" description="Helical" evidence="9">
    <location>
        <begin position="132"/>
        <end position="154"/>
    </location>
</feature>
<keyword evidence="7 9" id="KW-1133">Transmembrane helix</keyword>
<evidence type="ECO:0000256" key="8">
    <source>
        <dbReference type="ARBA" id="ARBA00023136"/>
    </source>
</evidence>
<evidence type="ECO:0000313" key="11">
    <source>
        <dbReference type="EMBL" id="PAR22261.1"/>
    </source>
</evidence>
<feature type="transmembrane region" description="Helical" evidence="9">
    <location>
        <begin position="7"/>
        <end position="25"/>
    </location>
</feature>
<dbReference type="RefSeq" id="WP_055043761.1">
    <property type="nucleotide sequence ID" value="NZ_LBGR01000006.1"/>
</dbReference>
<protein>
    <submittedName>
        <fullName evidence="11">MFS transporter</fullName>
    </submittedName>
</protein>
<dbReference type="Pfam" id="PF07690">
    <property type="entry name" value="MFS_1"/>
    <property type="match status" value="1"/>
</dbReference>
<evidence type="ECO:0000259" key="10">
    <source>
        <dbReference type="PROSITE" id="PS50850"/>
    </source>
</evidence>
<dbReference type="GO" id="GO:0005886">
    <property type="term" value="C:plasma membrane"/>
    <property type="evidence" value="ECO:0007669"/>
    <property type="project" value="UniProtKB-SubCell"/>
</dbReference>
<evidence type="ECO:0000256" key="6">
    <source>
        <dbReference type="ARBA" id="ARBA00022692"/>
    </source>
</evidence>
<evidence type="ECO:0000256" key="4">
    <source>
        <dbReference type="ARBA" id="ARBA00022475"/>
    </source>
</evidence>
<comment type="caution">
    <text evidence="11">The sequence shown here is derived from an EMBL/GenBank/DDBJ whole genome shotgun (WGS) entry which is preliminary data.</text>
</comment>
<dbReference type="InterPro" id="IPR011701">
    <property type="entry name" value="MFS"/>
</dbReference>
<dbReference type="Proteomes" id="UP000216173">
    <property type="component" value="Unassembled WGS sequence"/>
</dbReference>
<dbReference type="InterPro" id="IPR036259">
    <property type="entry name" value="MFS_trans_sf"/>
</dbReference>
<accession>A0A271VW18</accession>
<reference evidence="12" key="1">
    <citation type="submission" date="2017-07" db="EMBL/GenBank/DDBJ databases">
        <authorList>
            <person name="Boucher Y."/>
            <person name="Orata F.D."/>
        </authorList>
    </citation>
    <scope>NUCLEOTIDE SEQUENCE [LARGE SCALE GENOMIC DNA]</scope>
    <source>
        <strain evidence="12">OYP9E10</strain>
    </source>
</reference>
<keyword evidence="8 9" id="KW-0472">Membrane</keyword>
<feature type="transmembrane region" description="Helical" evidence="9">
    <location>
        <begin position="337"/>
        <end position="358"/>
    </location>
</feature>
<keyword evidence="6 9" id="KW-0812">Transmembrane</keyword>
<keyword evidence="5" id="KW-0762">Sugar transport</keyword>
<evidence type="ECO:0000256" key="5">
    <source>
        <dbReference type="ARBA" id="ARBA00022597"/>
    </source>
</evidence>
<dbReference type="InterPro" id="IPR020846">
    <property type="entry name" value="MFS_dom"/>
</dbReference>
<feature type="transmembrane region" description="Helical" evidence="9">
    <location>
        <begin position="74"/>
        <end position="92"/>
    </location>
</feature>
<feature type="transmembrane region" description="Helical" evidence="9">
    <location>
        <begin position="98"/>
        <end position="120"/>
    </location>
</feature>
<feature type="domain" description="Major facilitator superfamily (MFS) profile" evidence="10">
    <location>
        <begin position="6"/>
        <end position="391"/>
    </location>
</feature>
<comment type="similarity">
    <text evidence="2">Belongs to the major facilitator superfamily. Set transporter family.</text>
</comment>
<gene>
    <name evidence="11" type="ORF">CGU03_04635</name>
</gene>
<dbReference type="PANTHER" id="PTHR23535:SF2">
    <property type="entry name" value="SUGAR EFFLUX TRANSPORTER A-RELATED"/>
    <property type="match status" value="1"/>
</dbReference>
<name>A0A271VW18_VIBMT</name>
<evidence type="ECO:0000256" key="9">
    <source>
        <dbReference type="SAM" id="Phobius"/>
    </source>
</evidence>
<evidence type="ECO:0000256" key="2">
    <source>
        <dbReference type="ARBA" id="ARBA00006523"/>
    </source>
</evidence>
<evidence type="ECO:0000256" key="3">
    <source>
        <dbReference type="ARBA" id="ARBA00022448"/>
    </source>
</evidence>
<keyword evidence="4" id="KW-1003">Cell membrane</keyword>
<feature type="transmembrane region" description="Helical" evidence="9">
    <location>
        <begin position="308"/>
        <end position="325"/>
    </location>
</feature>
<feature type="transmembrane region" description="Helical" evidence="9">
    <location>
        <begin position="211"/>
        <end position="231"/>
    </location>
</feature>
<evidence type="ECO:0000313" key="12">
    <source>
        <dbReference type="Proteomes" id="UP000216173"/>
    </source>
</evidence>
<evidence type="ECO:0000256" key="7">
    <source>
        <dbReference type="ARBA" id="ARBA00022989"/>
    </source>
</evidence>
<dbReference type="PROSITE" id="PS50850">
    <property type="entry name" value="MFS"/>
    <property type="match status" value="1"/>
</dbReference>
<dbReference type="CDD" id="cd17471">
    <property type="entry name" value="MFS_Set"/>
    <property type="match status" value="1"/>
</dbReference>
<feature type="transmembrane region" description="Helical" evidence="9">
    <location>
        <begin position="160"/>
        <end position="181"/>
    </location>
</feature>
<feature type="transmembrane region" description="Helical" evidence="9">
    <location>
        <begin position="279"/>
        <end position="302"/>
    </location>
</feature>